<dbReference type="SMART" id="SM00028">
    <property type="entry name" value="TPR"/>
    <property type="match status" value="5"/>
</dbReference>
<name>A0A1D2MUM5_ORCCI</name>
<dbReference type="GO" id="GO:0030943">
    <property type="term" value="F:mitochondrion targeting sequence binding"/>
    <property type="evidence" value="ECO:0007669"/>
    <property type="project" value="TreeGrafter"/>
</dbReference>
<evidence type="ECO:0000256" key="9">
    <source>
        <dbReference type="ARBA" id="ARBA00038030"/>
    </source>
</evidence>
<evidence type="ECO:0000256" key="5">
    <source>
        <dbReference type="ARBA" id="ARBA00022803"/>
    </source>
</evidence>
<dbReference type="SUPFAM" id="SSF48452">
    <property type="entry name" value="TPR-like"/>
    <property type="match status" value="2"/>
</dbReference>
<evidence type="ECO:0000256" key="6">
    <source>
        <dbReference type="ARBA" id="ARBA00022989"/>
    </source>
</evidence>
<sequence length="554" mass="61248">MSEATTTPEEVQVQEDDTAVTAADIESGVAALAAALSGANIEGVDEVKAFNVCKTEGNTFVKMEKYVEALEKYDQAWNHAKSEDDRAMILNNRGVVYEKTGDTEKALETFAEALKIKPEYIKVLIRRSLVNKKLGKFDEAMEDISEAQALSMKQGQYVAGLQEATETLLVEYAETALKKIEATKTFGSLNHGLVRSFLRGFYCDPISRLWRGLDPFPPCEEAAKGDAKSGFPAAMNCMKEGKFEEAPAHCAVEIDTSDSKYRLEALLLRGSIDFLGGKKDEALADLNAIIEDANASNEFKSCAHLKKAMVLNLWDSSEATAAEFALAEELWKENADIYYHAAVCLVDKGEPVPALALLERGMDLCSDPKKYPLLHVMGVTIKLSYDACTGDPKEAYDKLKQMEKDNIFDGPECHELYAQALILFDGVDAALAQFEMAKEVSGGEKLFALKKVMAQNMINTDPEATIKALSEYKDDPEVGNVALFHMGEQYLAMEKLEEGFEYLDKAVDASNSVYDARLRVMGKVDMKYSLMMKDKLKEHGVNILPPQNRDVALE</sequence>
<keyword evidence="2" id="KW-0812">Transmembrane</keyword>
<comment type="similarity">
    <text evidence="9">Belongs to the Tom70 family.</text>
</comment>
<keyword evidence="11" id="KW-0675">Receptor</keyword>
<evidence type="ECO:0000256" key="10">
    <source>
        <dbReference type="PROSITE-ProRule" id="PRU00339"/>
    </source>
</evidence>
<dbReference type="EMBL" id="LJIJ01000520">
    <property type="protein sequence ID" value="ODM96622.1"/>
    <property type="molecule type" value="Genomic_DNA"/>
</dbReference>
<keyword evidence="12" id="KW-1185">Reference proteome</keyword>
<gene>
    <name evidence="11" type="ORF">Ocin01_10058</name>
</gene>
<evidence type="ECO:0000313" key="12">
    <source>
        <dbReference type="Proteomes" id="UP000094527"/>
    </source>
</evidence>
<protein>
    <submittedName>
        <fullName evidence="11">Mitochondrial import receptor subunit TOM70</fullName>
    </submittedName>
</protein>
<dbReference type="OMA" id="PECHELY"/>
<dbReference type="Gene3D" id="1.25.40.10">
    <property type="entry name" value="Tetratricopeptide repeat domain"/>
    <property type="match status" value="2"/>
</dbReference>
<dbReference type="PANTHER" id="PTHR46208:SF1">
    <property type="entry name" value="MITOCHONDRIAL IMPORT RECEPTOR SUBUNIT TOM70"/>
    <property type="match status" value="1"/>
</dbReference>
<dbReference type="STRING" id="48709.A0A1D2MUM5"/>
<dbReference type="Proteomes" id="UP000094527">
    <property type="component" value="Unassembled WGS sequence"/>
</dbReference>
<keyword evidence="3" id="KW-0677">Repeat</keyword>
<keyword evidence="6" id="KW-1133">Transmembrane helix</keyword>
<dbReference type="PROSITE" id="PS50005">
    <property type="entry name" value="TPR"/>
    <property type="match status" value="1"/>
</dbReference>
<evidence type="ECO:0000256" key="8">
    <source>
        <dbReference type="ARBA" id="ARBA00023136"/>
    </source>
</evidence>
<dbReference type="Pfam" id="PF13424">
    <property type="entry name" value="TPR_12"/>
    <property type="match status" value="1"/>
</dbReference>
<dbReference type="GO" id="GO:0005741">
    <property type="term" value="C:mitochondrial outer membrane"/>
    <property type="evidence" value="ECO:0007669"/>
    <property type="project" value="UniProtKB-SubCell"/>
</dbReference>
<evidence type="ECO:0000256" key="1">
    <source>
        <dbReference type="ARBA" id="ARBA00004572"/>
    </source>
</evidence>
<accession>A0A1D2MUM5</accession>
<dbReference type="GO" id="GO:0008320">
    <property type="term" value="F:protein transmembrane transporter activity"/>
    <property type="evidence" value="ECO:0007669"/>
    <property type="project" value="TreeGrafter"/>
</dbReference>
<keyword evidence="8" id="KW-0472">Membrane</keyword>
<keyword evidence="4" id="KW-1000">Mitochondrion outer membrane</keyword>
<keyword evidence="5 10" id="KW-0802">TPR repeat</keyword>
<comment type="caution">
    <text evidence="11">The sequence shown here is derived from an EMBL/GenBank/DDBJ whole genome shotgun (WGS) entry which is preliminary data.</text>
</comment>
<evidence type="ECO:0000313" key="11">
    <source>
        <dbReference type="EMBL" id="ODM96622.1"/>
    </source>
</evidence>
<dbReference type="GO" id="GO:0045039">
    <property type="term" value="P:protein insertion into mitochondrial inner membrane"/>
    <property type="evidence" value="ECO:0007669"/>
    <property type="project" value="TreeGrafter"/>
</dbReference>
<proteinExistence type="inferred from homology"/>
<keyword evidence="7" id="KW-0496">Mitochondrion</keyword>
<feature type="repeat" description="TPR" evidence="10">
    <location>
        <begin position="87"/>
        <end position="120"/>
    </location>
</feature>
<dbReference type="PANTHER" id="PTHR46208">
    <property type="entry name" value="MITOCHONDRIAL IMPORT RECEPTOR SUBUNIT TOM70"/>
    <property type="match status" value="1"/>
</dbReference>
<reference evidence="11 12" key="1">
    <citation type="journal article" date="2016" name="Genome Biol. Evol.">
        <title>Gene Family Evolution Reflects Adaptation to Soil Environmental Stressors in the Genome of the Collembolan Orchesella cincta.</title>
        <authorList>
            <person name="Faddeeva-Vakhrusheva A."/>
            <person name="Derks M.F."/>
            <person name="Anvar S.Y."/>
            <person name="Agamennone V."/>
            <person name="Suring W."/>
            <person name="Smit S."/>
            <person name="van Straalen N.M."/>
            <person name="Roelofs D."/>
        </authorList>
    </citation>
    <scope>NUCLEOTIDE SEQUENCE [LARGE SCALE GENOMIC DNA]</scope>
    <source>
        <tissue evidence="11">Mixed pool</tissue>
    </source>
</reference>
<evidence type="ECO:0000256" key="2">
    <source>
        <dbReference type="ARBA" id="ARBA00022692"/>
    </source>
</evidence>
<evidence type="ECO:0000256" key="7">
    <source>
        <dbReference type="ARBA" id="ARBA00023128"/>
    </source>
</evidence>
<dbReference type="AlphaFoldDB" id="A0A1D2MUM5"/>
<dbReference type="InterPro" id="IPR011990">
    <property type="entry name" value="TPR-like_helical_dom_sf"/>
</dbReference>
<comment type="subcellular location">
    <subcellularLocation>
        <location evidence="1">Mitochondrion outer membrane</location>
        <topology evidence="1">Single-pass membrane protein</topology>
    </subcellularLocation>
</comment>
<dbReference type="PROSITE" id="PS50293">
    <property type="entry name" value="TPR_REGION"/>
    <property type="match status" value="1"/>
</dbReference>
<organism evidence="11 12">
    <name type="scientific">Orchesella cincta</name>
    <name type="common">Springtail</name>
    <name type="synonym">Podura cincta</name>
    <dbReference type="NCBI Taxonomy" id="48709"/>
    <lineage>
        <taxon>Eukaryota</taxon>
        <taxon>Metazoa</taxon>
        <taxon>Ecdysozoa</taxon>
        <taxon>Arthropoda</taxon>
        <taxon>Hexapoda</taxon>
        <taxon>Collembola</taxon>
        <taxon>Entomobryomorpha</taxon>
        <taxon>Entomobryoidea</taxon>
        <taxon>Orchesellidae</taxon>
        <taxon>Orchesellinae</taxon>
        <taxon>Orchesella</taxon>
    </lineage>
</organism>
<dbReference type="GO" id="GO:0030150">
    <property type="term" value="P:protein import into mitochondrial matrix"/>
    <property type="evidence" value="ECO:0007669"/>
    <property type="project" value="TreeGrafter"/>
</dbReference>
<evidence type="ECO:0000256" key="4">
    <source>
        <dbReference type="ARBA" id="ARBA00022787"/>
    </source>
</evidence>
<dbReference type="OrthoDB" id="66418at2759"/>
<evidence type="ECO:0000256" key="3">
    <source>
        <dbReference type="ARBA" id="ARBA00022737"/>
    </source>
</evidence>
<dbReference type="InterPro" id="IPR019734">
    <property type="entry name" value="TPR_rpt"/>
</dbReference>